<sequence>MMANEDLRVITKAKQLAKHTLIMTSNARRYPKKFRFSLVDKMQNKALEIYELLFEANRTDLKDYKRERLELQTKAITHCDELMYFIELSYELNIINSGSMEAWSKMVMDVKHMAIAWRTKDRNR</sequence>
<accession>A0A8S5RXU2</accession>
<dbReference type="CDD" id="cd16376">
    <property type="entry name" value="Avd_like"/>
    <property type="match status" value="1"/>
</dbReference>
<evidence type="ECO:0000313" key="1">
    <source>
        <dbReference type="EMBL" id="DAF43315.1"/>
    </source>
</evidence>
<evidence type="ECO:0008006" key="2">
    <source>
        <dbReference type="Google" id="ProtNLM"/>
    </source>
</evidence>
<reference evidence="1" key="1">
    <citation type="journal article" date="2021" name="Proc. Natl. Acad. Sci. U.S.A.">
        <title>A Catalog of Tens of Thousands of Viruses from Human Metagenomes Reveals Hidden Associations with Chronic Diseases.</title>
        <authorList>
            <person name="Tisza M.J."/>
            <person name="Buck C.B."/>
        </authorList>
    </citation>
    <scope>NUCLEOTIDE SEQUENCE</scope>
    <source>
        <strain evidence="1">CtEJG5</strain>
    </source>
</reference>
<proteinExistence type="predicted"/>
<dbReference type="Gene3D" id="1.20.1440.60">
    <property type="entry name" value="23S rRNA-intervening sequence"/>
    <property type="match status" value="1"/>
</dbReference>
<dbReference type="SUPFAM" id="SSF158446">
    <property type="entry name" value="IVS-encoded protein-like"/>
    <property type="match status" value="1"/>
</dbReference>
<dbReference type="InterPro" id="IPR036583">
    <property type="entry name" value="23S_rRNA_IVS_sf"/>
</dbReference>
<name>A0A8S5RXU2_9CAUD</name>
<organism evidence="1">
    <name type="scientific">Siphoviridae sp. ctEJG5</name>
    <dbReference type="NCBI Taxonomy" id="2827814"/>
    <lineage>
        <taxon>Viruses</taxon>
        <taxon>Duplodnaviria</taxon>
        <taxon>Heunggongvirae</taxon>
        <taxon>Uroviricota</taxon>
        <taxon>Caudoviricetes</taxon>
    </lineage>
</organism>
<dbReference type="EMBL" id="BK032506">
    <property type="protein sequence ID" value="DAF43315.1"/>
    <property type="molecule type" value="Genomic_DNA"/>
</dbReference>
<protein>
    <recommendedName>
        <fullName evidence="2">Four helix bundle protein</fullName>
    </recommendedName>
</protein>
<dbReference type="InterPro" id="IPR055360">
    <property type="entry name" value="bAvd"/>
</dbReference>